<evidence type="ECO:0000313" key="3">
    <source>
        <dbReference type="Proteomes" id="UP000315971"/>
    </source>
</evidence>
<accession>A0A521DB95</accession>
<evidence type="ECO:0000256" key="1">
    <source>
        <dbReference type="SAM" id="MobiDB-lite"/>
    </source>
</evidence>
<reference evidence="2 3" key="1">
    <citation type="submission" date="2017-05" db="EMBL/GenBank/DDBJ databases">
        <authorList>
            <person name="Varghese N."/>
            <person name="Submissions S."/>
        </authorList>
    </citation>
    <scope>NUCLEOTIDE SEQUENCE [LARGE SCALE GENOMIC DNA]</scope>
    <source>
        <strain evidence="2 3">DSM 21342</strain>
    </source>
</reference>
<dbReference type="EMBL" id="FXSZ01000006">
    <property type="protein sequence ID" value="SMO68986.1"/>
    <property type="molecule type" value="Genomic_DNA"/>
</dbReference>
<gene>
    <name evidence="2" type="ORF">SAMN06265350_106167</name>
</gene>
<organism evidence="2 3">
    <name type="scientific">Solitalea koreensis</name>
    <dbReference type="NCBI Taxonomy" id="543615"/>
    <lineage>
        <taxon>Bacteria</taxon>
        <taxon>Pseudomonadati</taxon>
        <taxon>Bacteroidota</taxon>
        <taxon>Sphingobacteriia</taxon>
        <taxon>Sphingobacteriales</taxon>
        <taxon>Sphingobacteriaceae</taxon>
        <taxon>Solitalea</taxon>
    </lineage>
</organism>
<name>A0A521DB95_9SPHI</name>
<sequence length="34" mass="4071">MSKKVLSQRHYDEDHTNDQKHHEHDNGSIERLGE</sequence>
<proteinExistence type="predicted"/>
<keyword evidence="3" id="KW-1185">Reference proteome</keyword>
<feature type="compositionally biased region" description="Basic and acidic residues" evidence="1">
    <location>
        <begin position="9"/>
        <end position="34"/>
    </location>
</feature>
<dbReference type="AlphaFoldDB" id="A0A521DB95"/>
<protein>
    <submittedName>
        <fullName evidence="2">Uncharacterized protein</fullName>
    </submittedName>
</protein>
<evidence type="ECO:0000313" key="2">
    <source>
        <dbReference type="EMBL" id="SMO68986.1"/>
    </source>
</evidence>
<feature type="region of interest" description="Disordered" evidence="1">
    <location>
        <begin position="1"/>
        <end position="34"/>
    </location>
</feature>
<dbReference type="Proteomes" id="UP000315971">
    <property type="component" value="Unassembled WGS sequence"/>
</dbReference>